<feature type="compositionally biased region" description="Low complexity" evidence="4">
    <location>
        <begin position="477"/>
        <end position="490"/>
    </location>
</feature>
<dbReference type="CDD" id="cd18491">
    <property type="entry name" value="BACK_ABTB2_like"/>
    <property type="match status" value="1"/>
</dbReference>
<name>A0ABP1PRC5_9HEXA</name>
<feature type="repeat" description="ANK" evidence="3">
    <location>
        <begin position="1509"/>
        <end position="1535"/>
    </location>
</feature>
<feature type="compositionally biased region" description="Basic and acidic residues" evidence="4">
    <location>
        <begin position="13"/>
        <end position="36"/>
    </location>
</feature>
<feature type="region of interest" description="Disordered" evidence="4">
    <location>
        <begin position="468"/>
        <end position="612"/>
    </location>
</feature>
<dbReference type="Gene3D" id="3.30.710.10">
    <property type="entry name" value="Potassium Channel Kv1.1, Chain A"/>
    <property type="match status" value="1"/>
</dbReference>
<feature type="compositionally biased region" description="Gly residues" evidence="4">
    <location>
        <begin position="602"/>
        <end position="612"/>
    </location>
</feature>
<dbReference type="Gene3D" id="1.10.20.10">
    <property type="entry name" value="Histone, subunit A"/>
    <property type="match status" value="1"/>
</dbReference>
<feature type="compositionally biased region" description="Polar residues" evidence="4">
    <location>
        <begin position="548"/>
        <end position="575"/>
    </location>
</feature>
<dbReference type="InterPro" id="IPR002110">
    <property type="entry name" value="Ankyrin_rpt"/>
</dbReference>
<dbReference type="SMART" id="SM00225">
    <property type="entry name" value="BTB"/>
    <property type="match status" value="1"/>
</dbReference>
<dbReference type="EMBL" id="CAXLJM020000007">
    <property type="protein sequence ID" value="CAL8072670.1"/>
    <property type="molecule type" value="Genomic_DNA"/>
</dbReference>
<feature type="compositionally biased region" description="Low complexity" evidence="4">
    <location>
        <begin position="1142"/>
        <end position="1171"/>
    </location>
</feature>
<dbReference type="Pfam" id="PF26281">
    <property type="entry name" value="Histone_ABTB"/>
    <property type="match status" value="1"/>
</dbReference>
<accession>A0ABP1PRC5</accession>
<dbReference type="Proteomes" id="UP001642540">
    <property type="component" value="Unassembled WGS sequence"/>
</dbReference>
<dbReference type="InterPro" id="IPR059008">
    <property type="entry name" value="ABTB2/3_histone"/>
</dbReference>
<dbReference type="CDD" id="cd18297">
    <property type="entry name" value="BTB_POZ_ABTB2-like"/>
    <property type="match status" value="1"/>
</dbReference>
<evidence type="ECO:0000256" key="1">
    <source>
        <dbReference type="ARBA" id="ARBA00022737"/>
    </source>
</evidence>
<gene>
    <name evidence="6" type="ORF">ODALV1_LOCUS2272</name>
</gene>
<dbReference type="SMART" id="SM00248">
    <property type="entry name" value="ANK"/>
    <property type="match status" value="4"/>
</dbReference>
<feature type="region of interest" description="Disordered" evidence="4">
    <location>
        <begin position="1"/>
        <end position="123"/>
    </location>
</feature>
<proteinExistence type="predicted"/>
<dbReference type="InterPro" id="IPR052089">
    <property type="entry name" value="Ankyrin-BTB/POZ_domain"/>
</dbReference>
<keyword evidence="1" id="KW-0677">Repeat</keyword>
<keyword evidence="7" id="KW-1185">Reference proteome</keyword>
<evidence type="ECO:0000313" key="7">
    <source>
        <dbReference type="Proteomes" id="UP001642540"/>
    </source>
</evidence>
<dbReference type="PROSITE" id="PS50297">
    <property type="entry name" value="ANK_REP_REGION"/>
    <property type="match status" value="3"/>
</dbReference>
<evidence type="ECO:0000259" key="5">
    <source>
        <dbReference type="PROSITE" id="PS50097"/>
    </source>
</evidence>
<feature type="compositionally biased region" description="Low complexity" evidence="4">
    <location>
        <begin position="1610"/>
        <end position="1624"/>
    </location>
</feature>
<feature type="compositionally biased region" description="Low complexity" evidence="4">
    <location>
        <begin position="538"/>
        <end position="547"/>
    </location>
</feature>
<feature type="compositionally biased region" description="Low complexity" evidence="4">
    <location>
        <begin position="771"/>
        <end position="787"/>
    </location>
</feature>
<keyword evidence="2 3" id="KW-0040">ANK repeat</keyword>
<feature type="compositionally biased region" description="Low complexity" evidence="4">
    <location>
        <begin position="841"/>
        <end position="853"/>
    </location>
</feature>
<dbReference type="Gene3D" id="1.25.40.20">
    <property type="entry name" value="Ankyrin repeat-containing domain"/>
    <property type="match status" value="1"/>
</dbReference>
<feature type="repeat" description="ANK" evidence="3">
    <location>
        <begin position="1471"/>
        <end position="1503"/>
    </location>
</feature>
<feature type="region of interest" description="Disordered" evidence="4">
    <location>
        <begin position="1600"/>
        <end position="1628"/>
    </location>
</feature>
<feature type="domain" description="BTB" evidence="5">
    <location>
        <begin position="1770"/>
        <end position="1837"/>
    </location>
</feature>
<dbReference type="Pfam" id="PF12796">
    <property type="entry name" value="Ank_2"/>
    <property type="match status" value="1"/>
</dbReference>
<feature type="compositionally biased region" description="Low complexity" evidence="4">
    <location>
        <begin position="690"/>
        <end position="702"/>
    </location>
</feature>
<dbReference type="PANTHER" id="PTHR46071:SF2">
    <property type="entry name" value="ANKYRIN REPEAT AND BTB_POZ DOMAIN-CONTAINING PROTEIN 2-LIKE PROTEIN"/>
    <property type="match status" value="1"/>
</dbReference>
<evidence type="ECO:0000256" key="3">
    <source>
        <dbReference type="PROSITE-ProRule" id="PRU00023"/>
    </source>
</evidence>
<protein>
    <recommendedName>
        <fullName evidence="5">BTB domain-containing protein</fullName>
    </recommendedName>
</protein>
<feature type="compositionally biased region" description="Polar residues" evidence="4">
    <location>
        <begin position="750"/>
        <end position="762"/>
    </location>
</feature>
<feature type="repeat" description="ANK" evidence="3">
    <location>
        <begin position="1425"/>
        <end position="1457"/>
    </location>
</feature>
<evidence type="ECO:0000313" key="6">
    <source>
        <dbReference type="EMBL" id="CAL8072670.1"/>
    </source>
</evidence>
<dbReference type="SUPFAM" id="SSF48403">
    <property type="entry name" value="Ankyrin repeat"/>
    <property type="match status" value="1"/>
</dbReference>
<feature type="compositionally biased region" description="Basic residues" evidence="4">
    <location>
        <begin position="788"/>
        <end position="797"/>
    </location>
</feature>
<feature type="compositionally biased region" description="Low complexity" evidence="4">
    <location>
        <begin position="55"/>
        <end position="68"/>
    </location>
</feature>
<dbReference type="PROSITE" id="PS50088">
    <property type="entry name" value="ANK_REPEAT"/>
    <property type="match status" value="3"/>
</dbReference>
<dbReference type="SUPFAM" id="SSF54695">
    <property type="entry name" value="POZ domain"/>
    <property type="match status" value="1"/>
</dbReference>
<dbReference type="InterPro" id="IPR036770">
    <property type="entry name" value="Ankyrin_rpt-contain_sf"/>
</dbReference>
<feature type="region of interest" description="Disordered" evidence="4">
    <location>
        <begin position="1142"/>
        <end position="1205"/>
    </location>
</feature>
<reference evidence="6 7" key="1">
    <citation type="submission" date="2024-08" db="EMBL/GenBank/DDBJ databases">
        <authorList>
            <person name="Cucini C."/>
            <person name="Frati F."/>
        </authorList>
    </citation>
    <scope>NUCLEOTIDE SEQUENCE [LARGE SCALE GENOMIC DNA]</scope>
</reference>
<dbReference type="SUPFAM" id="SSF47113">
    <property type="entry name" value="Histone-fold"/>
    <property type="match status" value="1"/>
</dbReference>
<feature type="compositionally biased region" description="Polar residues" evidence="4">
    <location>
        <begin position="151"/>
        <end position="170"/>
    </location>
</feature>
<feature type="compositionally biased region" description="Low complexity" evidence="4">
    <location>
        <begin position="862"/>
        <end position="876"/>
    </location>
</feature>
<feature type="region of interest" description="Disordered" evidence="4">
    <location>
        <begin position="826"/>
        <end position="878"/>
    </location>
</feature>
<feature type="compositionally biased region" description="Low complexity" evidence="4">
    <location>
        <begin position="1289"/>
        <end position="1300"/>
    </location>
</feature>
<feature type="region of interest" description="Disordered" evidence="4">
    <location>
        <begin position="664"/>
        <end position="713"/>
    </location>
</feature>
<feature type="compositionally biased region" description="Polar residues" evidence="4">
    <location>
        <begin position="1276"/>
        <end position="1288"/>
    </location>
</feature>
<feature type="region of interest" description="Disordered" evidence="4">
    <location>
        <begin position="417"/>
        <end position="446"/>
    </location>
</feature>
<dbReference type="InterPro" id="IPR011333">
    <property type="entry name" value="SKP1/BTB/POZ_sf"/>
</dbReference>
<feature type="compositionally biased region" description="Low complexity" evidence="4">
    <location>
        <begin position="110"/>
        <end position="123"/>
    </location>
</feature>
<comment type="caution">
    <text evidence="6">The sequence shown here is derived from an EMBL/GenBank/DDBJ whole genome shotgun (WGS) entry which is preliminary data.</text>
</comment>
<sequence length="1948" mass="208983">MSGVPPPQPIAEFPDHYIRNDDIIRPKPRRLVDMRRSAIGPDYPLPQLSPAGGDSSHSSMTFSPMSSSPGGGSFQISPGGSSGNGPPSLPAKPPPPLSSSPCKPLPPRPSSTNSSLFSSSLSSSPMLLKPIPLDQGQYVAPSPVPNFNKHPLNNSSPPSRASNFSPSLRSIPNMPQLPQLTGLGMLAGQRSQQPFNGAASATDHTLLTKQQQQVASQRRLFLSPQPHQTSPLTSAYHLNSFNSGHKPGPPFGGSSGNLLDGNGNGNNMMMGIDENPEVPYYAELTGPSSASVPKSNPGFLPAPFPLEHMRNKNIHNSIHSQHLMELKSRVQRIEWKSADSLQSQQYCSPLVSTNIEFGENRKSWNPATAAAAGNCGNVPLQSGLVSSKSTGKLSSFDGGNNGGVAGSLSKSTNLPLSLPPLASSTPLRKTVELPAKSPEYDQIKTPSEIAKERLEAMLAAKKNLMNTNGMPIEMSNSVNSSQGQSEKSSVVGGGSETMRHKSSVVDRSGGVGVDRDQVKVDLDKINENTKNDDDENDNNPLRNNKLESATSGTPTSILSTNNSSSAPTTILSAMTQKAGGGGAESTDCSSLGRSSTSDGDFGTLGGGGGGGGSSACSGTFNMYTAHAGSTPSARKARHSAPSSKVKSRRRNILQHLSVEEMRLLNGGSVSGGGGGNQRCAANTGTGGSSSDGSSGHASMSDSQTSGSPPAEYARIMGISGSGASAGGVGLTSVSNGYKSVLKSVPEDDSATTPVIQQTTGSTGRLGGLDGNSGNNRSFGSSGSSSKKSSSRSRHRNNKQQDSLLLSNGNHGLEDIKQAIEQLTLRSSSGGMSHHAPLTGTAGNSAGHHLSASGHHARDTGHHSSYSTSTYSSMSGSECDRHRRPHHLIRHSSLETINTQVTSADEFVWVDSHNRLVELQHYPWSNHDILKVIEKSSRLKDNLERISMETIPRISYLLQRALVRIARETQRLAKGSGFCSKVEVASALKIVLAPSIADSCSKACLRAAAMFAVTTKDALHRESKSARAGLNLHVGRFQRWMVEVRLGRFVHEFAAIYLTAIVENLIEVILCQALNYVANNFVENSGAATNNNGHPVLMAATLEQSIASNGDLWGLLQPYAHLNAGRTASGALALPRWSSVASMDSSGSSSNSSTTIAGAGSGSNSSNNSSSSNHDESSLRSPPLPPPPPSQTQHQQPSHHQHNKSLEQSLLTTCVGSIGELADLVSRVSHYHHKQLPLGTSNGSKSIPPSWSPTAVHTLFYFMRCSQLETADENKTRGTGHNGSTNRHGSTSSTAETAATADKSHHQLSRIPVQELVYERPFIVLPPLIEWVRVAAAHADHRHSGLVDKDDVMQAARLLLPGIDCPVRMIGTDEFSWPRRSMDEFECNRRLKIDLAFKMLTSGRSDLVAQALLLMPPSKANTFNESGLSPLILASVRGEENMVRVLLEAGADSDIETPPNCPNFPQANNETQHWTALTFAALMGHISIIKILLEKGCNVEGGAKLSEDKSTQTPLQVAVATGNMDIVSMLLSYGANPFLCTLVRDSLCYTGSAQRGSFSSLSVAASHGHRAIVHKLLSHPFNQSPSKEVLSLEEILAEGVQAQQARSGHSTGNNPVNNNATGPNGRTDETKLLTKNQIKVLQEAMYQSSENGHLEITLDLRNVGIPWTLHCWVNALSTAHELRIEPIVDQLLQDCLQILPMEDASQGHFVEDCLPLLFAIFRNSKNEGTTLLLADIFQTCYGRDLIKDIRDNCLSNGTRIDPKYVNNPELSDVQFRVEGRVFYAHKIVLVTSSPRFKSMLKSAPESNTTPVLQINDIRYHIFQMVMEYLYNGGCDVIRHTDSEDILELMAAANFFQLDGLLHFCEARCSQMVNTESIVSLYIHAKVYNAVQLLEYCQGFLLQNMVALLTYDDSVRRLIFGKKLHNHDVLAGLLLTLQARLKSKPSRKSK</sequence>
<feature type="region of interest" description="Disordered" evidence="4">
    <location>
        <begin position="628"/>
        <end position="650"/>
    </location>
</feature>
<evidence type="ECO:0000256" key="2">
    <source>
        <dbReference type="ARBA" id="ARBA00023043"/>
    </source>
</evidence>
<feature type="region of interest" description="Disordered" evidence="4">
    <location>
        <begin position="1271"/>
        <end position="1305"/>
    </location>
</feature>
<evidence type="ECO:0000256" key="4">
    <source>
        <dbReference type="SAM" id="MobiDB-lite"/>
    </source>
</evidence>
<feature type="region of interest" description="Disordered" evidence="4">
    <location>
        <begin position="139"/>
        <end position="175"/>
    </location>
</feature>
<dbReference type="PROSITE" id="PS50097">
    <property type="entry name" value="BTB"/>
    <property type="match status" value="1"/>
</dbReference>
<dbReference type="PANTHER" id="PTHR46071">
    <property type="entry name" value="ANKYRIN REPEAT AND BTB/POZ DOMAIN-CONTAINING"/>
    <property type="match status" value="1"/>
</dbReference>
<feature type="compositionally biased region" description="Polar residues" evidence="4">
    <location>
        <begin position="1600"/>
        <end position="1609"/>
    </location>
</feature>
<organism evidence="6 7">
    <name type="scientific">Orchesella dallaii</name>
    <dbReference type="NCBI Taxonomy" id="48710"/>
    <lineage>
        <taxon>Eukaryota</taxon>
        <taxon>Metazoa</taxon>
        <taxon>Ecdysozoa</taxon>
        <taxon>Arthropoda</taxon>
        <taxon>Hexapoda</taxon>
        <taxon>Collembola</taxon>
        <taxon>Entomobryomorpha</taxon>
        <taxon>Entomobryoidea</taxon>
        <taxon>Orchesellidae</taxon>
        <taxon>Orchesellinae</taxon>
        <taxon>Orchesella</taxon>
    </lineage>
</organism>
<feature type="region of interest" description="Disordered" evidence="4">
    <location>
        <begin position="743"/>
        <end position="807"/>
    </location>
</feature>
<dbReference type="InterPro" id="IPR000210">
    <property type="entry name" value="BTB/POZ_dom"/>
</dbReference>
<feature type="compositionally biased region" description="Low complexity" evidence="4">
    <location>
        <begin position="417"/>
        <end position="427"/>
    </location>
</feature>
<feature type="compositionally biased region" description="Pro residues" evidence="4">
    <location>
        <begin position="87"/>
        <end position="109"/>
    </location>
</feature>
<dbReference type="InterPro" id="IPR009072">
    <property type="entry name" value="Histone-fold"/>
</dbReference>
<dbReference type="Pfam" id="PF00651">
    <property type="entry name" value="BTB"/>
    <property type="match status" value="1"/>
</dbReference>
<dbReference type="Pfam" id="PF00023">
    <property type="entry name" value="Ank"/>
    <property type="match status" value="1"/>
</dbReference>
<feature type="compositionally biased region" description="Basic and acidic residues" evidence="4">
    <location>
        <begin position="513"/>
        <end position="531"/>
    </location>
</feature>